<comment type="caution">
    <text evidence="3">The sequence shown here is derived from an EMBL/GenBank/DDBJ whole genome shotgun (WGS) entry which is preliminary data.</text>
</comment>
<feature type="region of interest" description="Disordered" evidence="2">
    <location>
        <begin position="88"/>
        <end position="113"/>
    </location>
</feature>
<proteinExistence type="predicted"/>
<evidence type="ECO:0000256" key="1">
    <source>
        <dbReference type="ARBA" id="ARBA00017902"/>
    </source>
</evidence>
<dbReference type="EMBL" id="JBBPFD010000004">
    <property type="protein sequence ID" value="KAK7929447.1"/>
    <property type="molecule type" value="Genomic_DNA"/>
</dbReference>
<dbReference type="PANTHER" id="PTHR31019">
    <property type="entry name" value="SMALL INTEGRAL MEMBRANE PROTEIN 14"/>
    <property type="match status" value="1"/>
</dbReference>
<gene>
    <name evidence="3" type="ORF">WMY93_005842</name>
</gene>
<feature type="compositionally biased region" description="Polar residues" evidence="2">
    <location>
        <begin position="88"/>
        <end position="104"/>
    </location>
</feature>
<accession>A0AAW0PRU9</accession>
<evidence type="ECO:0000313" key="4">
    <source>
        <dbReference type="Proteomes" id="UP001460270"/>
    </source>
</evidence>
<dbReference type="Proteomes" id="UP001460270">
    <property type="component" value="Unassembled WGS sequence"/>
</dbReference>
<protein>
    <recommendedName>
        <fullName evidence="1">Small integral membrane protein 14</fullName>
    </recommendedName>
</protein>
<organism evidence="3 4">
    <name type="scientific">Mugilogobius chulae</name>
    <name type="common">yellowstripe goby</name>
    <dbReference type="NCBI Taxonomy" id="88201"/>
    <lineage>
        <taxon>Eukaryota</taxon>
        <taxon>Metazoa</taxon>
        <taxon>Chordata</taxon>
        <taxon>Craniata</taxon>
        <taxon>Vertebrata</taxon>
        <taxon>Euteleostomi</taxon>
        <taxon>Actinopterygii</taxon>
        <taxon>Neopterygii</taxon>
        <taxon>Teleostei</taxon>
        <taxon>Neoteleostei</taxon>
        <taxon>Acanthomorphata</taxon>
        <taxon>Gobiaria</taxon>
        <taxon>Gobiiformes</taxon>
        <taxon>Gobioidei</taxon>
        <taxon>Gobiidae</taxon>
        <taxon>Gobionellinae</taxon>
        <taxon>Mugilogobius</taxon>
    </lineage>
</organism>
<keyword evidence="4" id="KW-1185">Reference proteome</keyword>
<evidence type="ECO:0000313" key="3">
    <source>
        <dbReference type="EMBL" id="KAK7929447.1"/>
    </source>
</evidence>
<dbReference type="AlphaFoldDB" id="A0AAW0PRU9"/>
<reference evidence="4" key="1">
    <citation type="submission" date="2024-04" db="EMBL/GenBank/DDBJ databases">
        <title>Salinicola lusitanus LLJ914,a marine bacterium isolated from the Okinawa Trough.</title>
        <authorList>
            <person name="Li J."/>
        </authorList>
    </citation>
    <scope>NUCLEOTIDE SEQUENCE [LARGE SCALE GENOMIC DNA]</scope>
</reference>
<evidence type="ECO:0000256" key="2">
    <source>
        <dbReference type="SAM" id="MobiDB-lite"/>
    </source>
</evidence>
<sequence length="113" mass="12290">MSGANGNVGAELGNRMFTWPSQNMVMANIQKKMAEGGFDPCECICSHEHAMRRLLNLLRQSQSFCTDTECPQELLALLLFLLRPTSLRGSPATSKSIGPSNSGSREPPVPPLD</sequence>
<dbReference type="InterPro" id="IPR020309">
    <property type="entry name" value="Smim-14"/>
</dbReference>
<dbReference type="PANTHER" id="PTHR31019:SF1">
    <property type="entry name" value="SMALL INTEGRAL MEMBRANE PROTEIN 14"/>
    <property type="match status" value="1"/>
</dbReference>
<dbReference type="Pfam" id="PF11027">
    <property type="entry name" value="DUF2615"/>
    <property type="match status" value="1"/>
</dbReference>
<dbReference type="GO" id="GO:0005783">
    <property type="term" value="C:endoplasmic reticulum"/>
    <property type="evidence" value="ECO:0007669"/>
    <property type="project" value="TreeGrafter"/>
</dbReference>
<name>A0AAW0PRU9_9GOBI</name>